<organism evidence="2 3">
    <name type="scientific">Nannochloropsis salina CCMP1776</name>
    <dbReference type="NCBI Taxonomy" id="1027361"/>
    <lineage>
        <taxon>Eukaryota</taxon>
        <taxon>Sar</taxon>
        <taxon>Stramenopiles</taxon>
        <taxon>Ochrophyta</taxon>
        <taxon>Eustigmatophyceae</taxon>
        <taxon>Eustigmatales</taxon>
        <taxon>Monodopsidaceae</taxon>
        <taxon>Microchloropsis</taxon>
        <taxon>Microchloropsis salina</taxon>
    </lineage>
</organism>
<accession>A0A4D9CN83</accession>
<protein>
    <submittedName>
        <fullName evidence="2">Uncharacterized protein</fullName>
    </submittedName>
</protein>
<evidence type="ECO:0000313" key="2">
    <source>
        <dbReference type="EMBL" id="TFJ79974.1"/>
    </source>
</evidence>
<keyword evidence="3" id="KW-1185">Reference proteome</keyword>
<feature type="compositionally biased region" description="Acidic residues" evidence="1">
    <location>
        <begin position="207"/>
        <end position="222"/>
    </location>
</feature>
<comment type="caution">
    <text evidence="2">The sequence shown here is derived from an EMBL/GenBank/DDBJ whole genome shotgun (WGS) entry which is preliminary data.</text>
</comment>
<feature type="compositionally biased region" description="Basic and acidic residues" evidence="1">
    <location>
        <begin position="155"/>
        <end position="177"/>
    </location>
</feature>
<dbReference type="Proteomes" id="UP000355283">
    <property type="component" value="Unassembled WGS sequence"/>
</dbReference>
<feature type="compositionally biased region" description="Polar residues" evidence="1">
    <location>
        <begin position="190"/>
        <end position="199"/>
    </location>
</feature>
<gene>
    <name evidence="2" type="ORF">NSK_008532</name>
</gene>
<feature type="region of interest" description="Disordered" evidence="1">
    <location>
        <begin position="115"/>
        <end position="255"/>
    </location>
</feature>
<sequence length="255" mass="28375">MKESYWKDTRYVVWSGRVTNTGEYPLSGVGVYIENITSSTGTWHLVYDPATNNTYLPLRGGFLHPKESQHFGFIMPSPAGYPKVNLSYVSTPNALYDITAPNVFNDTKPRVALPRVGDNVTLEESSDGARQNRLRVHPRGPPGEGQDGESQQPDEEGRQEPREGPHHGAGQEHHEQENQQVSRPSEEQTQDNVSGSSADQRAGNEVQEQEQGESEQQEEEPEQQQRLQGQAPAEEEARGDVSDAGPQQRTKDDTQ</sequence>
<dbReference type="EMBL" id="SDOX01000183">
    <property type="protein sequence ID" value="TFJ79974.1"/>
    <property type="molecule type" value="Genomic_DNA"/>
</dbReference>
<dbReference type="AlphaFoldDB" id="A0A4D9CN83"/>
<evidence type="ECO:0000313" key="3">
    <source>
        <dbReference type="Proteomes" id="UP000355283"/>
    </source>
</evidence>
<evidence type="ECO:0000256" key="1">
    <source>
        <dbReference type="SAM" id="MobiDB-lite"/>
    </source>
</evidence>
<proteinExistence type="predicted"/>
<reference evidence="2 3" key="1">
    <citation type="submission" date="2019-01" db="EMBL/GenBank/DDBJ databases">
        <title>Nuclear Genome Assembly of the Microalgal Biofuel strain Nannochloropsis salina CCMP1776.</title>
        <authorList>
            <person name="Hovde B."/>
        </authorList>
    </citation>
    <scope>NUCLEOTIDE SEQUENCE [LARGE SCALE GENOMIC DNA]</scope>
    <source>
        <strain evidence="2 3">CCMP1776</strain>
    </source>
</reference>
<name>A0A4D9CN83_9STRA</name>